<name>A0A511ZCG5_9BACL</name>
<evidence type="ECO:0000313" key="1">
    <source>
        <dbReference type="EMBL" id="GEN85145.1"/>
    </source>
</evidence>
<gene>
    <name evidence="1" type="ORF">SLU01_34570</name>
</gene>
<sequence>MKFEMTENGFETETSFGTLQISANDEFGFRPYQLLVSSIAVCSGGVMRKILERKRMPADHIAIEVKEVVRNEEIANRVEKIHLHFIIDGKMIEDEKMAKIIEVTEKNCSMFQSVKDSIQVVSTYEFSQ</sequence>
<keyword evidence="2" id="KW-1185">Reference proteome</keyword>
<dbReference type="OrthoDB" id="13625at2"/>
<evidence type="ECO:0000313" key="2">
    <source>
        <dbReference type="Proteomes" id="UP000321901"/>
    </source>
</evidence>
<comment type="caution">
    <text evidence="1">The sequence shown here is derived from an EMBL/GenBank/DDBJ whole genome shotgun (WGS) entry which is preliminary data.</text>
</comment>
<dbReference type="SUPFAM" id="SSF82784">
    <property type="entry name" value="OsmC-like"/>
    <property type="match status" value="1"/>
</dbReference>
<dbReference type="InterPro" id="IPR015946">
    <property type="entry name" value="KH_dom-like_a/b"/>
</dbReference>
<organism evidence="1 2">
    <name type="scientific">Sporosarcina luteola</name>
    <dbReference type="NCBI Taxonomy" id="582850"/>
    <lineage>
        <taxon>Bacteria</taxon>
        <taxon>Bacillati</taxon>
        <taxon>Bacillota</taxon>
        <taxon>Bacilli</taxon>
        <taxon>Bacillales</taxon>
        <taxon>Caryophanaceae</taxon>
        <taxon>Sporosarcina</taxon>
    </lineage>
</organism>
<proteinExistence type="predicted"/>
<accession>A0A511ZCG5</accession>
<dbReference type="Pfam" id="PF02566">
    <property type="entry name" value="OsmC"/>
    <property type="match status" value="1"/>
</dbReference>
<dbReference type="AlphaFoldDB" id="A0A511ZCG5"/>
<dbReference type="PANTHER" id="PTHR34352:SF1">
    <property type="entry name" value="PROTEIN YHFA"/>
    <property type="match status" value="1"/>
</dbReference>
<dbReference type="Gene3D" id="3.30.300.20">
    <property type="match status" value="1"/>
</dbReference>
<dbReference type="InterPro" id="IPR036102">
    <property type="entry name" value="OsmC/Ohrsf"/>
</dbReference>
<dbReference type="Proteomes" id="UP000321901">
    <property type="component" value="Unassembled WGS sequence"/>
</dbReference>
<reference evidence="1 2" key="1">
    <citation type="submission" date="2019-07" db="EMBL/GenBank/DDBJ databases">
        <title>Whole genome shotgun sequence of Sporosarcina luteola NBRC 105378.</title>
        <authorList>
            <person name="Hosoyama A."/>
            <person name="Uohara A."/>
            <person name="Ohji S."/>
            <person name="Ichikawa N."/>
        </authorList>
    </citation>
    <scope>NUCLEOTIDE SEQUENCE [LARGE SCALE GENOMIC DNA]</scope>
    <source>
        <strain evidence="1 2">NBRC 105378</strain>
    </source>
</reference>
<dbReference type="InterPro" id="IPR003718">
    <property type="entry name" value="OsmC/Ohr_fam"/>
</dbReference>
<dbReference type="PANTHER" id="PTHR34352">
    <property type="entry name" value="PROTEIN YHFA"/>
    <property type="match status" value="1"/>
</dbReference>
<dbReference type="EMBL" id="BJYL01000061">
    <property type="protein sequence ID" value="GEN85145.1"/>
    <property type="molecule type" value="Genomic_DNA"/>
</dbReference>
<dbReference type="RefSeq" id="WP_147060662.1">
    <property type="nucleotide sequence ID" value="NZ_BJYL01000061.1"/>
</dbReference>
<protein>
    <submittedName>
        <fullName evidence="1">Osmotically inducible protein C</fullName>
    </submittedName>
</protein>